<comment type="subcellular location">
    <subcellularLocation>
        <location evidence="1">Membrane</location>
        <topology evidence="1">Multi-pass membrane protein</topology>
    </subcellularLocation>
</comment>
<evidence type="ECO:0000256" key="9">
    <source>
        <dbReference type="SAM" id="Phobius"/>
    </source>
</evidence>
<dbReference type="GO" id="GO:0051480">
    <property type="term" value="P:regulation of cytosolic calcium ion concentration"/>
    <property type="evidence" value="ECO:0007669"/>
    <property type="project" value="TreeGrafter"/>
</dbReference>
<keyword evidence="7" id="KW-0407">Ion channel</keyword>
<keyword evidence="3 9" id="KW-0812">Transmembrane</keyword>
<reference evidence="11" key="1">
    <citation type="submission" date="2021-01" db="EMBL/GenBank/DDBJ databases">
        <authorList>
            <person name="Corre E."/>
            <person name="Pelletier E."/>
            <person name="Niang G."/>
            <person name="Scheremetjew M."/>
            <person name="Finn R."/>
            <person name="Kale V."/>
            <person name="Holt S."/>
            <person name="Cochrane G."/>
            <person name="Meng A."/>
            <person name="Brown T."/>
            <person name="Cohen L."/>
        </authorList>
    </citation>
    <scope>NUCLEOTIDE SEQUENCE</scope>
    <source>
        <strain evidence="11">CCMP281</strain>
    </source>
</reference>
<dbReference type="InterPro" id="IPR002153">
    <property type="entry name" value="TRPC_channel"/>
</dbReference>
<feature type="region of interest" description="Disordered" evidence="8">
    <location>
        <begin position="413"/>
        <end position="483"/>
    </location>
</feature>
<keyword evidence="5" id="KW-0406">Ion transport</keyword>
<evidence type="ECO:0000256" key="2">
    <source>
        <dbReference type="ARBA" id="ARBA00022448"/>
    </source>
</evidence>
<evidence type="ECO:0000313" key="11">
    <source>
        <dbReference type="EMBL" id="CAE0129310.1"/>
    </source>
</evidence>
<gene>
    <name evidence="11" type="ORF">HERI1096_LOCUS27547</name>
</gene>
<name>A0A7S3F7F0_9EUKA</name>
<evidence type="ECO:0000256" key="8">
    <source>
        <dbReference type="SAM" id="MobiDB-lite"/>
    </source>
</evidence>
<dbReference type="InterPro" id="IPR005821">
    <property type="entry name" value="Ion_trans_dom"/>
</dbReference>
<dbReference type="PANTHER" id="PTHR10117">
    <property type="entry name" value="TRANSIENT RECEPTOR POTENTIAL CHANNEL"/>
    <property type="match status" value="1"/>
</dbReference>
<dbReference type="GO" id="GO:0034703">
    <property type="term" value="C:cation channel complex"/>
    <property type="evidence" value="ECO:0007669"/>
    <property type="project" value="TreeGrafter"/>
</dbReference>
<keyword evidence="2" id="KW-0813">Transport</keyword>
<dbReference type="GO" id="GO:0015279">
    <property type="term" value="F:store-operated calcium channel activity"/>
    <property type="evidence" value="ECO:0007669"/>
    <property type="project" value="TreeGrafter"/>
</dbReference>
<feature type="transmembrane region" description="Helical" evidence="9">
    <location>
        <begin position="72"/>
        <end position="94"/>
    </location>
</feature>
<keyword evidence="6 9" id="KW-0472">Membrane</keyword>
<dbReference type="GO" id="GO:0005886">
    <property type="term" value="C:plasma membrane"/>
    <property type="evidence" value="ECO:0007669"/>
    <property type="project" value="TreeGrafter"/>
</dbReference>
<protein>
    <recommendedName>
        <fullName evidence="10">Ion transport domain-containing protein</fullName>
    </recommendedName>
</protein>
<dbReference type="Pfam" id="PF00520">
    <property type="entry name" value="Ion_trans"/>
    <property type="match status" value="1"/>
</dbReference>
<dbReference type="GO" id="GO:0070679">
    <property type="term" value="F:inositol 1,4,5 trisphosphate binding"/>
    <property type="evidence" value="ECO:0007669"/>
    <property type="project" value="TreeGrafter"/>
</dbReference>
<evidence type="ECO:0000256" key="5">
    <source>
        <dbReference type="ARBA" id="ARBA00023065"/>
    </source>
</evidence>
<dbReference type="AlphaFoldDB" id="A0A7S3F7F0"/>
<dbReference type="PANTHER" id="PTHR10117:SF54">
    <property type="entry name" value="TRANSIENT RECEPTOR POTENTIAL-GAMMA PROTEIN"/>
    <property type="match status" value="1"/>
</dbReference>
<evidence type="ECO:0000256" key="6">
    <source>
        <dbReference type="ARBA" id="ARBA00023136"/>
    </source>
</evidence>
<feature type="domain" description="Ion transport" evidence="10">
    <location>
        <begin position="6"/>
        <end position="108"/>
    </location>
</feature>
<evidence type="ECO:0000256" key="4">
    <source>
        <dbReference type="ARBA" id="ARBA00022989"/>
    </source>
</evidence>
<proteinExistence type="predicted"/>
<evidence type="ECO:0000256" key="7">
    <source>
        <dbReference type="ARBA" id="ARBA00023303"/>
    </source>
</evidence>
<dbReference type="EMBL" id="HBHX01049869">
    <property type="protein sequence ID" value="CAE0129310.1"/>
    <property type="molecule type" value="Transcribed_RNA"/>
</dbReference>
<evidence type="ECO:0000256" key="1">
    <source>
        <dbReference type="ARBA" id="ARBA00004141"/>
    </source>
</evidence>
<sequence>MITEDLVTFMCLFSFITIGFALSLTALQLSGHSDSTDIGLSAVFDIGVGGGFWTPMWAAIGGEDRQNDNNDGLAFVFFWVVSFVISVVLVNLLIAMMASSFQRIEERSNFEHTYLRCTQMFKYKYIMAALPPGINAPFLLWSFSNAAWRVCSRRTAAVRKLASSSGEADARLSLGSSRSGSWKSLSSELSEESEPVGKSGGATCVRASISSTRTSFGERLSSMTQAALSRSKKAAVQSVTNPLQAIRRSREALAAVGDVLLDDIKGNPDQRRASFNLEMGEIGKVVRSHAELDMIRSTAAEQQAQQLVRLFQQKKTRDEADEVANMSRDTRDNVRRLEKHMVKLEETMLDQIALTNSRIGGLAATMESIAAATGAAQVAPTAEPADAEMRDGTTLVLPPMMLRKSSSFASSSFASSFGNPRISSRDSVSHGNLPPTPRPASFHGGGSSLPQTPRAMQVGPSSEKGGSSCAGSNSASPPLEISL</sequence>
<feature type="transmembrane region" description="Helical" evidence="9">
    <location>
        <begin position="39"/>
        <end position="60"/>
    </location>
</feature>
<evidence type="ECO:0000259" key="10">
    <source>
        <dbReference type="Pfam" id="PF00520"/>
    </source>
</evidence>
<organism evidence="11">
    <name type="scientific">Haptolina ericina</name>
    <dbReference type="NCBI Taxonomy" id="156174"/>
    <lineage>
        <taxon>Eukaryota</taxon>
        <taxon>Haptista</taxon>
        <taxon>Haptophyta</taxon>
        <taxon>Prymnesiophyceae</taxon>
        <taxon>Prymnesiales</taxon>
        <taxon>Prymnesiaceae</taxon>
        <taxon>Haptolina</taxon>
    </lineage>
</organism>
<feature type="compositionally biased region" description="Low complexity" evidence="8">
    <location>
        <begin position="465"/>
        <end position="476"/>
    </location>
</feature>
<accession>A0A7S3F7F0</accession>
<feature type="transmembrane region" description="Helical" evidence="9">
    <location>
        <begin position="6"/>
        <end position="27"/>
    </location>
</feature>
<keyword evidence="4 9" id="KW-1133">Transmembrane helix</keyword>
<evidence type="ECO:0000256" key="3">
    <source>
        <dbReference type="ARBA" id="ARBA00022692"/>
    </source>
</evidence>
<dbReference type="Gene3D" id="1.10.287.70">
    <property type="match status" value="1"/>
</dbReference>